<keyword evidence="8" id="KW-1185">Reference proteome</keyword>
<evidence type="ECO:0000256" key="5">
    <source>
        <dbReference type="SAM" id="MobiDB-lite"/>
    </source>
</evidence>
<dbReference type="PROSITE" id="PS50235">
    <property type="entry name" value="USP_3"/>
    <property type="match status" value="1"/>
</dbReference>
<evidence type="ECO:0000256" key="1">
    <source>
        <dbReference type="ARBA" id="ARBA00004123"/>
    </source>
</evidence>
<name>A0AAD9IEQ2_PROWI</name>
<dbReference type="InterPro" id="IPR002738">
    <property type="entry name" value="RNase_P_p30"/>
</dbReference>
<dbReference type="InterPro" id="IPR001394">
    <property type="entry name" value="Peptidase_C19_UCH"/>
</dbReference>
<evidence type="ECO:0000256" key="4">
    <source>
        <dbReference type="ARBA" id="ARBA00022694"/>
    </source>
</evidence>
<accession>A0AAD9IEQ2</accession>
<dbReference type="GO" id="GO:0003723">
    <property type="term" value="F:RNA binding"/>
    <property type="evidence" value="ECO:0007669"/>
    <property type="project" value="TreeGrafter"/>
</dbReference>
<evidence type="ECO:0000256" key="2">
    <source>
        <dbReference type="ARBA" id="ARBA00007331"/>
    </source>
</evidence>
<feature type="compositionally biased region" description="Low complexity" evidence="5">
    <location>
        <begin position="226"/>
        <end position="236"/>
    </location>
</feature>
<organism evidence="7 8">
    <name type="scientific">Prototheca wickerhamii</name>
    <dbReference type="NCBI Taxonomy" id="3111"/>
    <lineage>
        <taxon>Eukaryota</taxon>
        <taxon>Viridiplantae</taxon>
        <taxon>Chlorophyta</taxon>
        <taxon>core chlorophytes</taxon>
        <taxon>Trebouxiophyceae</taxon>
        <taxon>Chlorellales</taxon>
        <taxon>Chlorellaceae</taxon>
        <taxon>Prototheca</taxon>
    </lineage>
</organism>
<feature type="compositionally biased region" description="Low complexity" evidence="5">
    <location>
        <begin position="86"/>
        <end position="104"/>
    </location>
</feature>
<dbReference type="GO" id="GO:0016579">
    <property type="term" value="P:protein deubiquitination"/>
    <property type="evidence" value="ECO:0007669"/>
    <property type="project" value="InterPro"/>
</dbReference>
<keyword evidence="4" id="KW-0819">tRNA processing</keyword>
<dbReference type="SUPFAM" id="SSF54001">
    <property type="entry name" value="Cysteine proteinases"/>
    <property type="match status" value="1"/>
</dbReference>
<dbReference type="Pfam" id="PF00443">
    <property type="entry name" value="UCH"/>
    <property type="match status" value="1"/>
</dbReference>
<comment type="subcellular location">
    <subcellularLocation>
        <location evidence="1">Nucleus</location>
    </subcellularLocation>
</comment>
<dbReference type="Pfam" id="PF01876">
    <property type="entry name" value="RNase_P_p30"/>
    <property type="match status" value="1"/>
</dbReference>
<comment type="similarity">
    <text evidence="2">Belongs to the eukaryotic/archaeal RNase P protein component 3 family.</text>
</comment>
<dbReference type="GO" id="GO:0004843">
    <property type="term" value="F:cysteine-type deubiquitinase activity"/>
    <property type="evidence" value="ECO:0007669"/>
    <property type="project" value="InterPro"/>
</dbReference>
<dbReference type="GO" id="GO:0005655">
    <property type="term" value="C:nucleolar ribonuclease P complex"/>
    <property type="evidence" value="ECO:0007669"/>
    <property type="project" value="TreeGrafter"/>
</dbReference>
<dbReference type="CDD" id="cd02257">
    <property type="entry name" value="Peptidase_C19"/>
    <property type="match status" value="1"/>
</dbReference>
<evidence type="ECO:0000313" key="8">
    <source>
        <dbReference type="Proteomes" id="UP001255856"/>
    </source>
</evidence>
<dbReference type="GO" id="GO:0008033">
    <property type="term" value="P:tRNA processing"/>
    <property type="evidence" value="ECO:0007669"/>
    <property type="project" value="UniProtKB-KW"/>
</dbReference>
<comment type="similarity">
    <text evidence="3">Belongs to the peptidase C19 family.</text>
</comment>
<dbReference type="InterPro" id="IPR016195">
    <property type="entry name" value="Pol/histidinol_Pase-like"/>
</dbReference>
<dbReference type="Gene3D" id="3.90.70.10">
    <property type="entry name" value="Cysteine proteinases"/>
    <property type="match status" value="1"/>
</dbReference>
<gene>
    <name evidence="7" type="ORF">QBZ16_005034</name>
</gene>
<dbReference type="PANTHER" id="PTHR13031:SF0">
    <property type="entry name" value="RIBONUCLEASE P PROTEIN SUBUNIT P30"/>
    <property type="match status" value="1"/>
</dbReference>
<dbReference type="SUPFAM" id="SSF89550">
    <property type="entry name" value="PHP domain-like"/>
    <property type="match status" value="1"/>
</dbReference>
<evidence type="ECO:0000259" key="6">
    <source>
        <dbReference type="PROSITE" id="PS50235"/>
    </source>
</evidence>
<sequence length="707" mass="75283">MPAGVSAGAAYPGVQAMVPPPYLPMPHGAYPGAPVPFPLPPAGYMHPSHAFPPWHGHPPPAFAPPFPHGAPPYGPEKVETDRGTCPPSDETGSGSSGSSDASTPPASPKAVAVDASTPAEDLQARPTAETLAELLESTDWVRRARDRYEPQGLINPGNLCFASATTQALLACPAFCRLIGALKAQEGSLQSHPTLQAMVALAGELTPWPAEGADRADGAKGRKTQSSAAASSLKASGLARHTSPLRPYMLEELAARFAERCGAAGAIRAGDQQDAQEYLAFLVDAMHAELAALARERGLGAATSTPPAEAPAADDGEEWMTRAGRRTIRQNEIVDVASPASALFQGRMASCISAHGAPPSVTIQPFVALGLHILHPAVRSVEDALDELTAAETVTGYRPARDAAPTTASKTLRIKSLPHLLTLHLMRYEFGSDTGANKVAKRVTFQPRLFISPRWLAAGSKEPKNAVFELIATVTHKGALSSSGHYTADVRHPSGRWIRFDDDDIFTVSAQQKSHPEGFYDLAASLVRLESQTQRERVATLDRLGCSIYPIEKASLRSALSTSQNALRKLMDDGGASRSMRQLSRLTITGEDGAALQAALNMTEVVSSYDILAVQPMTEKAFQLACTTLPIDLITFDLARRLPFRLRGTLLATAASRGIFVEICYSGLLRDAVARKQFLTGAGMLLRETRGRNLIISSGARSLLDLR</sequence>
<dbReference type="InterPro" id="IPR038765">
    <property type="entry name" value="Papain-like_cys_pep_sf"/>
</dbReference>
<protein>
    <recommendedName>
        <fullName evidence="6">USP domain-containing protein</fullName>
    </recommendedName>
</protein>
<dbReference type="PANTHER" id="PTHR13031">
    <property type="entry name" value="RIBONUCLEASE P SUBUNIT P30"/>
    <property type="match status" value="1"/>
</dbReference>
<dbReference type="PROSITE" id="PS00973">
    <property type="entry name" value="USP_2"/>
    <property type="match status" value="1"/>
</dbReference>
<evidence type="ECO:0000256" key="3">
    <source>
        <dbReference type="ARBA" id="ARBA00009085"/>
    </source>
</evidence>
<feature type="region of interest" description="Disordered" evidence="5">
    <location>
        <begin position="210"/>
        <end position="236"/>
    </location>
</feature>
<evidence type="ECO:0000313" key="7">
    <source>
        <dbReference type="EMBL" id="KAK2076808.1"/>
    </source>
</evidence>
<proteinExistence type="inferred from homology"/>
<dbReference type="AlphaFoldDB" id="A0AAD9IEQ2"/>
<dbReference type="InterPro" id="IPR018200">
    <property type="entry name" value="USP_CS"/>
</dbReference>
<dbReference type="Gene3D" id="3.20.20.140">
    <property type="entry name" value="Metal-dependent hydrolases"/>
    <property type="match status" value="1"/>
</dbReference>
<comment type="caution">
    <text evidence="7">The sequence shown here is derived from an EMBL/GenBank/DDBJ whole genome shotgun (WGS) entry which is preliminary data.</text>
</comment>
<dbReference type="Proteomes" id="UP001255856">
    <property type="component" value="Unassembled WGS sequence"/>
</dbReference>
<reference evidence="7" key="1">
    <citation type="submission" date="2021-01" db="EMBL/GenBank/DDBJ databases">
        <authorList>
            <person name="Eckstrom K.M.E."/>
        </authorList>
    </citation>
    <scope>NUCLEOTIDE SEQUENCE</scope>
    <source>
        <strain evidence="7">UVCC 0001</strain>
    </source>
</reference>
<feature type="domain" description="USP" evidence="6">
    <location>
        <begin position="151"/>
        <end position="526"/>
    </location>
</feature>
<feature type="compositionally biased region" description="Pro residues" evidence="5">
    <location>
        <begin position="62"/>
        <end position="74"/>
    </location>
</feature>
<dbReference type="EMBL" id="JASFZW010000008">
    <property type="protein sequence ID" value="KAK2076808.1"/>
    <property type="molecule type" value="Genomic_DNA"/>
</dbReference>
<feature type="region of interest" description="Disordered" evidence="5">
    <location>
        <begin position="62"/>
        <end position="126"/>
    </location>
</feature>
<dbReference type="InterPro" id="IPR028889">
    <property type="entry name" value="USP"/>
</dbReference>